<sequence length="156" mass="18471">MSNFVPKIKHVWEVLINYFILKKSAAESYCILQEAYGEHAPSQDTCECWFKHFKSDAFDVKDKEHPGQPKKFEDQQLQALLDEDACQTQKQLAERLNVAQQTISDHLQAMGMILKEGKWVPHQLNERQMENQKVTSKMLLQRHKRKYFFALNCDWR</sequence>
<feature type="domain" description="HTH cro/C1-type" evidence="1">
    <location>
        <begin position="88"/>
        <end position="104"/>
    </location>
</feature>
<dbReference type="Pfam" id="PF13412">
    <property type="entry name" value="HTH_24"/>
    <property type="match status" value="1"/>
</dbReference>
<dbReference type="GO" id="GO:0000729">
    <property type="term" value="P:DNA double-strand break processing"/>
    <property type="evidence" value="ECO:0007669"/>
    <property type="project" value="TreeGrafter"/>
</dbReference>
<name>A0A7J7Z5A3_MYOMY</name>
<dbReference type="Pfam" id="PF17906">
    <property type="entry name" value="HTH_48"/>
    <property type="match status" value="1"/>
</dbReference>
<dbReference type="GO" id="GO:0044774">
    <property type="term" value="P:mitotic DNA integrity checkpoint signaling"/>
    <property type="evidence" value="ECO:0007669"/>
    <property type="project" value="TreeGrafter"/>
</dbReference>
<dbReference type="GO" id="GO:0000793">
    <property type="term" value="C:condensed chromosome"/>
    <property type="evidence" value="ECO:0007669"/>
    <property type="project" value="TreeGrafter"/>
</dbReference>
<dbReference type="InterPro" id="IPR036388">
    <property type="entry name" value="WH-like_DNA-bd_sf"/>
</dbReference>
<dbReference type="GO" id="GO:0003697">
    <property type="term" value="F:single-stranded DNA binding"/>
    <property type="evidence" value="ECO:0007669"/>
    <property type="project" value="TreeGrafter"/>
</dbReference>
<dbReference type="GO" id="GO:0003690">
    <property type="term" value="F:double-stranded DNA binding"/>
    <property type="evidence" value="ECO:0007669"/>
    <property type="project" value="TreeGrafter"/>
</dbReference>
<dbReference type="PANTHER" id="PTHR46060">
    <property type="entry name" value="MARINER MOS1 TRANSPOSASE-LIKE PROTEIN"/>
    <property type="match status" value="1"/>
</dbReference>
<dbReference type="EMBL" id="JABWUV010000003">
    <property type="protein sequence ID" value="KAF6369381.1"/>
    <property type="molecule type" value="Genomic_DNA"/>
</dbReference>
<gene>
    <name evidence="2" type="ORF">mMyoMyo1_010727</name>
</gene>
<dbReference type="CDD" id="cd00090">
    <property type="entry name" value="HTH_ARSR"/>
    <property type="match status" value="1"/>
</dbReference>
<dbReference type="Proteomes" id="UP000527355">
    <property type="component" value="Unassembled WGS sequence"/>
</dbReference>
<reference evidence="2 3" key="1">
    <citation type="journal article" date="2020" name="Nature">
        <title>Six reference-quality genomes reveal evolution of bat adaptations.</title>
        <authorList>
            <person name="Jebb D."/>
            <person name="Huang Z."/>
            <person name="Pippel M."/>
            <person name="Hughes G.M."/>
            <person name="Lavrichenko K."/>
            <person name="Devanna P."/>
            <person name="Winkler S."/>
            <person name="Jermiin L.S."/>
            <person name="Skirmuntt E.C."/>
            <person name="Katzourakis A."/>
            <person name="Burkitt-Gray L."/>
            <person name="Ray D.A."/>
            <person name="Sullivan K.A.M."/>
            <person name="Roscito J.G."/>
            <person name="Kirilenko B.M."/>
            <person name="Davalos L.M."/>
            <person name="Corthals A.P."/>
            <person name="Power M.L."/>
            <person name="Jones G."/>
            <person name="Ransome R.D."/>
            <person name="Dechmann D.K.N."/>
            <person name="Locatelli A.G."/>
            <person name="Puechmaille S.J."/>
            <person name="Fedrigo O."/>
            <person name="Jarvis E.D."/>
            <person name="Hiller M."/>
            <person name="Vernes S.C."/>
            <person name="Myers E.W."/>
            <person name="Teeling E.C."/>
        </authorList>
    </citation>
    <scope>NUCLEOTIDE SEQUENCE [LARGE SCALE GENOMIC DNA]</scope>
    <source>
        <strain evidence="2">MMyoMyo1</strain>
        <tissue evidence="2">Flight muscle</tissue>
    </source>
</reference>
<comment type="caution">
    <text evidence="2">The sequence shown here is derived from an EMBL/GenBank/DDBJ whole genome shotgun (WGS) entry which is preliminary data.</text>
</comment>
<dbReference type="PROSITE" id="PS50943">
    <property type="entry name" value="HTH_CROC1"/>
    <property type="match status" value="1"/>
</dbReference>
<dbReference type="GO" id="GO:0006303">
    <property type="term" value="P:double-strand break repair via nonhomologous end joining"/>
    <property type="evidence" value="ECO:0007669"/>
    <property type="project" value="TreeGrafter"/>
</dbReference>
<dbReference type="PANTHER" id="PTHR46060:SF2">
    <property type="entry name" value="HISTONE-LYSINE N-METHYLTRANSFERASE SETMAR"/>
    <property type="match status" value="1"/>
</dbReference>
<dbReference type="InterPro" id="IPR052709">
    <property type="entry name" value="Transposase-MT_Hybrid"/>
</dbReference>
<dbReference type="InterPro" id="IPR001387">
    <property type="entry name" value="Cro/C1-type_HTH"/>
</dbReference>
<organism evidence="2 3">
    <name type="scientific">Myotis myotis</name>
    <name type="common">Greater mouse-eared bat</name>
    <name type="synonym">Vespertilio myotis</name>
    <dbReference type="NCBI Taxonomy" id="51298"/>
    <lineage>
        <taxon>Eukaryota</taxon>
        <taxon>Metazoa</taxon>
        <taxon>Chordata</taxon>
        <taxon>Craniata</taxon>
        <taxon>Vertebrata</taxon>
        <taxon>Euteleostomi</taxon>
        <taxon>Mammalia</taxon>
        <taxon>Eutheria</taxon>
        <taxon>Laurasiatheria</taxon>
        <taxon>Chiroptera</taxon>
        <taxon>Yangochiroptera</taxon>
        <taxon>Vespertilionidae</taxon>
        <taxon>Myotis</taxon>
    </lineage>
</organism>
<dbReference type="GO" id="GO:0044547">
    <property type="term" value="F:DNA topoisomerase binding"/>
    <property type="evidence" value="ECO:0007669"/>
    <property type="project" value="TreeGrafter"/>
</dbReference>
<proteinExistence type="predicted"/>
<dbReference type="GO" id="GO:0015074">
    <property type="term" value="P:DNA integration"/>
    <property type="evidence" value="ECO:0007669"/>
    <property type="project" value="TreeGrafter"/>
</dbReference>
<evidence type="ECO:0000313" key="2">
    <source>
        <dbReference type="EMBL" id="KAF6369381.1"/>
    </source>
</evidence>
<protein>
    <recommendedName>
        <fullName evidence="1">HTH cro/C1-type domain-containing protein</fullName>
    </recommendedName>
</protein>
<dbReference type="GO" id="GO:0035861">
    <property type="term" value="C:site of double-strand break"/>
    <property type="evidence" value="ECO:0007669"/>
    <property type="project" value="TreeGrafter"/>
</dbReference>
<evidence type="ECO:0000313" key="3">
    <source>
        <dbReference type="Proteomes" id="UP000527355"/>
    </source>
</evidence>
<keyword evidence="3" id="KW-1185">Reference proteome</keyword>
<dbReference type="Gene3D" id="1.10.10.10">
    <property type="entry name" value="Winged helix-like DNA-binding domain superfamily/Winged helix DNA-binding domain"/>
    <property type="match status" value="1"/>
</dbReference>
<dbReference type="AlphaFoldDB" id="A0A7J7Z5A3"/>
<accession>A0A7J7Z5A3</accession>
<dbReference type="GO" id="GO:0005634">
    <property type="term" value="C:nucleus"/>
    <property type="evidence" value="ECO:0007669"/>
    <property type="project" value="TreeGrafter"/>
</dbReference>
<dbReference type="InterPro" id="IPR011991">
    <property type="entry name" value="ArsR-like_HTH"/>
</dbReference>
<dbReference type="Gene3D" id="1.10.10.1450">
    <property type="match status" value="1"/>
</dbReference>
<dbReference type="GO" id="GO:0000014">
    <property type="term" value="F:single-stranded DNA endodeoxyribonuclease activity"/>
    <property type="evidence" value="ECO:0007669"/>
    <property type="project" value="TreeGrafter"/>
</dbReference>
<dbReference type="GO" id="GO:0046975">
    <property type="term" value="F:histone H3K36 methyltransferase activity"/>
    <property type="evidence" value="ECO:0007669"/>
    <property type="project" value="TreeGrafter"/>
</dbReference>
<dbReference type="GO" id="GO:0031297">
    <property type="term" value="P:replication fork processing"/>
    <property type="evidence" value="ECO:0007669"/>
    <property type="project" value="TreeGrafter"/>
</dbReference>
<dbReference type="GO" id="GO:0042800">
    <property type="term" value="F:histone H3K4 methyltransferase activity"/>
    <property type="evidence" value="ECO:0007669"/>
    <property type="project" value="TreeGrafter"/>
</dbReference>
<dbReference type="InterPro" id="IPR041426">
    <property type="entry name" value="Mos1_HTH"/>
</dbReference>
<evidence type="ECO:0000259" key="1">
    <source>
        <dbReference type="PROSITE" id="PS50943"/>
    </source>
</evidence>